<evidence type="ECO:0000313" key="4">
    <source>
        <dbReference type="Proteomes" id="UP001162734"/>
    </source>
</evidence>
<dbReference type="NCBIfam" id="TIGR04565">
    <property type="entry name" value="OMP_myx_plus"/>
    <property type="match status" value="1"/>
</dbReference>
<feature type="compositionally biased region" description="Pro residues" evidence="1">
    <location>
        <begin position="39"/>
        <end position="55"/>
    </location>
</feature>
<dbReference type="EMBL" id="AP025592">
    <property type="protein sequence ID" value="BDG08688.1"/>
    <property type="molecule type" value="Genomic_DNA"/>
</dbReference>
<gene>
    <name evidence="3" type="ORF">AMPC_18010</name>
</gene>
<reference evidence="4" key="1">
    <citation type="journal article" date="2022" name="Int. J. Syst. Evol. Microbiol.">
        <title>Anaeromyxobacter oryzae sp. nov., Anaeromyxobacter diazotrophicus sp. nov. and Anaeromyxobacter paludicola sp. nov., isolated from paddy soils.</title>
        <authorList>
            <person name="Itoh H."/>
            <person name="Xu Z."/>
            <person name="Mise K."/>
            <person name="Masuda Y."/>
            <person name="Ushijima N."/>
            <person name="Hayakawa C."/>
            <person name="Shiratori Y."/>
            <person name="Senoo K."/>
        </authorList>
    </citation>
    <scope>NUCLEOTIDE SEQUENCE [LARGE SCALE GENOMIC DNA]</scope>
    <source>
        <strain evidence="4">Red630</strain>
    </source>
</reference>
<dbReference type="InterPro" id="IPR030820">
    <property type="entry name" value="OMP_myx_plus_Proteobacteria"/>
</dbReference>
<organism evidence="3 4">
    <name type="scientific">Anaeromyxobacter paludicola</name>
    <dbReference type="NCBI Taxonomy" id="2918171"/>
    <lineage>
        <taxon>Bacteria</taxon>
        <taxon>Pseudomonadati</taxon>
        <taxon>Myxococcota</taxon>
        <taxon>Myxococcia</taxon>
        <taxon>Myxococcales</taxon>
        <taxon>Cystobacterineae</taxon>
        <taxon>Anaeromyxobacteraceae</taxon>
        <taxon>Anaeromyxobacter</taxon>
    </lineage>
</organism>
<feature type="chain" id="PRO_5046884670" description="Outer membrane protein beta-barrel domain-containing protein" evidence="2">
    <location>
        <begin position="21"/>
        <end position="278"/>
    </location>
</feature>
<dbReference type="Proteomes" id="UP001162734">
    <property type="component" value="Chromosome"/>
</dbReference>
<proteinExistence type="predicted"/>
<feature type="compositionally biased region" description="Low complexity" evidence="1">
    <location>
        <begin position="56"/>
        <end position="69"/>
    </location>
</feature>
<dbReference type="RefSeq" id="WP_248345876.1">
    <property type="nucleotide sequence ID" value="NZ_AP025592.1"/>
</dbReference>
<evidence type="ECO:0000256" key="2">
    <source>
        <dbReference type="SAM" id="SignalP"/>
    </source>
</evidence>
<name>A0ABN6N8V3_9BACT</name>
<evidence type="ECO:0008006" key="5">
    <source>
        <dbReference type="Google" id="ProtNLM"/>
    </source>
</evidence>
<evidence type="ECO:0000313" key="3">
    <source>
        <dbReference type="EMBL" id="BDG08688.1"/>
    </source>
</evidence>
<evidence type="ECO:0000256" key="1">
    <source>
        <dbReference type="SAM" id="MobiDB-lite"/>
    </source>
</evidence>
<feature type="signal peptide" evidence="2">
    <location>
        <begin position="1"/>
        <end position="20"/>
    </location>
</feature>
<feature type="region of interest" description="Disordered" evidence="1">
    <location>
        <begin position="23"/>
        <end position="77"/>
    </location>
</feature>
<accession>A0ABN6N8V3</accession>
<keyword evidence="2" id="KW-0732">Signal</keyword>
<protein>
    <recommendedName>
        <fullName evidence="5">Outer membrane protein beta-barrel domain-containing protein</fullName>
    </recommendedName>
</protein>
<keyword evidence="4" id="KW-1185">Reference proteome</keyword>
<dbReference type="Gene3D" id="2.40.160.20">
    <property type="match status" value="1"/>
</dbReference>
<sequence>MPRAGPATLLLLALPLLARAQEVPGLDLSEPEPERPPASAAPPPEAGADEPPAPARAPAAADAAEARSPIGDTGERDAALEDRVKAVQRKGFLKRGRFELGLAAPGSLNDAFFQKVGVAGHLGYNLAESFALKLDGGYFWSVRTGNVRQGKLAFESQLLESQLRAKAMLDGVWSPIYGKGAWLGSRIVHFDLYLAAGVGAVWSATSGSPRNEGPHPAGDLGAGFRFYPSSWLSLDLGVDATLYPDQPSLTVPSTLQKLVTAQLGVTFFLPTRFDYGTP</sequence>